<dbReference type="AlphaFoldDB" id="A0A916NIR0"/>
<dbReference type="Proteomes" id="UP000693672">
    <property type="component" value="Unassembled WGS sequence"/>
</dbReference>
<name>A0A916NIR0_9BACL</name>
<comment type="caution">
    <text evidence="1">The sequence shown here is derived from an EMBL/GenBank/DDBJ whole genome shotgun (WGS) entry which is preliminary data.</text>
</comment>
<sequence length="101" mass="11556">MCVCRSDRGRIHSHILSSDNDGKLPDLLVRGHFLIHIAKHAASLAEARLVAAIPAAYSKKTTCDHKKTQLRSRRNRIRWIEDYVCHQAPNRNEIKRLHVIG</sequence>
<organism evidence="1 2">
    <name type="scientific">Paenibacillus solanacearum</name>
    <dbReference type="NCBI Taxonomy" id="2048548"/>
    <lineage>
        <taxon>Bacteria</taxon>
        <taxon>Bacillati</taxon>
        <taxon>Bacillota</taxon>
        <taxon>Bacilli</taxon>
        <taxon>Bacillales</taxon>
        <taxon>Paenibacillaceae</taxon>
        <taxon>Paenibacillus</taxon>
    </lineage>
</organism>
<reference evidence="1" key="1">
    <citation type="submission" date="2021-06" db="EMBL/GenBank/DDBJ databases">
        <authorList>
            <person name="Criscuolo A."/>
        </authorList>
    </citation>
    <scope>NUCLEOTIDE SEQUENCE</scope>
    <source>
        <strain evidence="1">CIP111600</strain>
    </source>
</reference>
<protein>
    <submittedName>
        <fullName evidence="1">Uncharacterized protein</fullName>
    </submittedName>
</protein>
<gene>
    <name evidence="1" type="ORF">PAESOLCIP111_02129</name>
</gene>
<evidence type="ECO:0000313" key="2">
    <source>
        <dbReference type="Proteomes" id="UP000693672"/>
    </source>
</evidence>
<evidence type="ECO:0000313" key="1">
    <source>
        <dbReference type="EMBL" id="CAG7618581.1"/>
    </source>
</evidence>
<dbReference type="EMBL" id="CAJVAS010000007">
    <property type="protein sequence ID" value="CAG7618581.1"/>
    <property type="molecule type" value="Genomic_DNA"/>
</dbReference>
<accession>A0A916NIR0</accession>
<proteinExistence type="predicted"/>
<keyword evidence="2" id="KW-1185">Reference proteome</keyword>